<dbReference type="SMART" id="SM00331">
    <property type="entry name" value="PP2C_SIG"/>
    <property type="match status" value="1"/>
</dbReference>
<dbReference type="Gene3D" id="3.60.40.10">
    <property type="entry name" value="PPM-type phosphatase domain"/>
    <property type="match status" value="1"/>
</dbReference>
<reference evidence="2 3" key="1">
    <citation type="submission" date="2016-11" db="EMBL/GenBank/DDBJ databases">
        <authorList>
            <person name="Jaros S."/>
            <person name="Januszkiewicz K."/>
            <person name="Wedrychowicz H."/>
        </authorList>
    </citation>
    <scope>NUCLEOTIDE SEQUENCE [LARGE SCALE GENOMIC DNA]</scope>
    <source>
        <strain evidence="2 3">GAS86</strain>
    </source>
</reference>
<dbReference type="EMBL" id="FSRM01000002">
    <property type="protein sequence ID" value="SIO48443.1"/>
    <property type="molecule type" value="Genomic_DNA"/>
</dbReference>
<organism evidence="2 3">
    <name type="scientific">Paraburkholderia phenazinium</name>
    <dbReference type="NCBI Taxonomy" id="60549"/>
    <lineage>
        <taxon>Bacteria</taxon>
        <taxon>Pseudomonadati</taxon>
        <taxon>Pseudomonadota</taxon>
        <taxon>Betaproteobacteria</taxon>
        <taxon>Burkholderiales</taxon>
        <taxon>Burkholderiaceae</taxon>
        <taxon>Paraburkholderia</taxon>
    </lineage>
</organism>
<dbReference type="PANTHER" id="PTHR13832">
    <property type="entry name" value="PROTEIN PHOSPHATASE 2C"/>
    <property type="match status" value="1"/>
</dbReference>
<protein>
    <submittedName>
        <fullName evidence="2">Protein phosphatase</fullName>
    </submittedName>
</protein>
<evidence type="ECO:0000313" key="2">
    <source>
        <dbReference type="EMBL" id="SIO48443.1"/>
    </source>
</evidence>
<dbReference type="InterPro" id="IPR036457">
    <property type="entry name" value="PPM-type-like_dom_sf"/>
</dbReference>
<name>A0A1N6JW19_9BURK</name>
<evidence type="ECO:0000313" key="3">
    <source>
        <dbReference type="Proteomes" id="UP000184693"/>
    </source>
</evidence>
<dbReference type="InterPro" id="IPR001932">
    <property type="entry name" value="PPM-type_phosphatase-like_dom"/>
</dbReference>
<dbReference type="CDD" id="cd00143">
    <property type="entry name" value="PP2Cc"/>
    <property type="match status" value="1"/>
</dbReference>
<evidence type="ECO:0000259" key="1">
    <source>
        <dbReference type="PROSITE" id="PS51746"/>
    </source>
</evidence>
<dbReference type="GO" id="GO:0004722">
    <property type="term" value="F:protein serine/threonine phosphatase activity"/>
    <property type="evidence" value="ECO:0007669"/>
    <property type="project" value="InterPro"/>
</dbReference>
<dbReference type="Proteomes" id="UP000184693">
    <property type="component" value="Unassembled WGS sequence"/>
</dbReference>
<dbReference type="InterPro" id="IPR015655">
    <property type="entry name" value="PP2C"/>
</dbReference>
<sequence>MTCTSQFRWVSAARSDVGRVREHNEDACLQQPERACWAVADGMGGHAVGDLASGLIVDALSRLSAPDTIARYLADARKRLLTVNQRLRQEAARRQVSVIGSTVVALFACDSYCGYLWAGDSRLYLYRDGHLRQLTRDHSQIEELKALGLLTEEEAVNHPAQHVITRAVGATDQLEFDTNTLAVADGDMFLLCSDGLSNELSAQQMQAALIAADCDAACEALIAAALTRGGRDNITAVVVRAEDPSAADKTLLNPTP</sequence>
<dbReference type="RefSeq" id="WP_074267207.1">
    <property type="nucleotide sequence ID" value="NZ_FSRM01000002.1"/>
</dbReference>
<dbReference type="SUPFAM" id="SSF81606">
    <property type="entry name" value="PP2C-like"/>
    <property type="match status" value="1"/>
</dbReference>
<gene>
    <name evidence="2" type="ORF">SAMN05444168_5200</name>
</gene>
<accession>A0A1N6JW19</accession>
<dbReference type="PROSITE" id="PS51746">
    <property type="entry name" value="PPM_2"/>
    <property type="match status" value="1"/>
</dbReference>
<proteinExistence type="predicted"/>
<feature type="domain" description="PPM-type phosphatase" evidence="1">
    <location>
        <begin position="10"/>
        <end position="241"/>
    </location>
</feature>
<dbReference type="SMART" id="SM00332">
    <property type="entry name" value="PP2Cc"/>
    <property type="match status" value="1"/>
</dbReference>
<dbReference type="Pfam" id="PF13672">
    <property type="entry name" value="PP2C_2"/>
    <property type="match status" value="1"/>
</dbReference>
<dbReference type="OrthoDB" id="9801841at2"/>
<dbReference type="AlphaFoldDB" id="A0A1N6JW19"/>
<dbReference type="PANTHER" id="PTHR13832:SF827">
    <property type="entry name" value="PROTEIN PHOSPHATASE 1L"/>
    <property type="match status" value="1"/>
</dbReference>